<evidence type="ECO:0000313" key="2">
    <source>
        <dbReference type="EMBL" id="QDT65585.1"/>
    </source>
</evidence>
<dbReference type="PANTHER" id="PTHR12277">
    <property type="entry name" value="ALPHA/BETA HYDROLASE DOMAIN-CONTAINING PROTEIN"/>
    <property type="match status" value="1"/>
</dbReference>
<protein>
    <submittedName>
        <fullName evidence="2">2-succinyl-6-hydroxy-2, 4-cyclohexadiene-1-carboxylate synthase</fullName>
    </submittedName>
</protein>
<dbReference type="RefSeq" id="WP_145263757.1">
    <property type="nucleotide sequence ID" value="NZ_CP036316.1"/>
</dbReference>
<dbReference type="InterPro" id="IPR029058">
    <property type="entry name" value="AB_hydrolase_fold"/>
</dbReference>
<keyword evidence="3" id="KW-1185">Reference proteome</keyword>
<dbReference type="Pfam" id="PF00561">
    <property type="entry name" value="Abhydrolase_1"/>
    <property type="match status" value="1"/>
</dbReference>
<dbReference type="KEGG" id="chya:V22_28400"/>
<feature type="domain" description="AB hydrolase-1" evidence="1">
    <location>
        <begin position="69"/>
        <end position="175"/>
    </location>
</feature>
<dbReference type="OrthoDB" id="9777090at2"/>
<dbReference type="PANTHER" id="PTHR12277:SF81">
    <property type="entry name" value="PROTEIN ABHD13"/>
    <property type="match status" value="1"/>
</dbReference>
<sequence length="278" mass="31116">MSHHILARPAQMIERLAVYYNWGPAIPFPRSRDVPFEDVRLTAEDGTELHGRFYPMTQSPEGQQHLSWPTVLFFHGNAGTVRRWKHIAPRWQDAIGADVFVLDYRGYGQSAGSPSEAGFYQDSRAAYDWLINERKTVPEQLIIAGQSLGGGVAVELAVNVPHAALILESTFTSLGDVATHLCPWLPVRGLMRNWFPSLQRLEGYDRPLFISHGTADWLIPVDHARELIDAAARPGGLFLIGGMGHHDHRTAEYGQRVAEFLQQCGVISPYRQPQSTLL</sequence>
<dbReference type="Proteomes" id="UP000319976">
    <property type="component" value="Chromosome"/>
</dbReference>
<dbReference type="EMBL" id="CP036316">
    <property type="protein sequence ID" value="QDT65585.1"/>
    <property type="molecule type" value="Genomic_DNA"/>
</dbReference>
<name>A0A517TB42_9PLAN</name>
<dbReference type="InterPro" id="IPR000073">
    <property type="entry name" value="AB_hydrolase_1"/>
</dbReference>
<proteinExistence type="predicted"/>
<organism evidence="2 3">
    <name type="scientific">Calycomorphotria hydatis</name>
    <dbReference type="NCBI Taxonomy" id="2528027"/>
    <lineage>
        <taxon>Bacteria</taxon>
        <taxon>Pseudomonadati</taxon>
        <taxon>Planctomycetota</taxon>
        <taxon>Planctomycetia</taxon>
        <taxon>Planctomycetales</taxon>
        <taxon>Planctomycetaceae</taxon>
        <taxon>Calycomorphotria</taxon>
    </lineage>
</organism>
<reference evidence="2 3" key="1">
    <citation type="submission" date="2019-02" db="EMBL/GenBank/DDBJ databases">
        <title>Deep-cultivation of Planctomycetes and their phenomic and genomic characterization uncovers novel biology.</title>
        <authorList>
            <person name="Wiegand S."/>
            <person name="Jogler M."/>
            <person name="Boedeker C."/>
            <person name="Pinto D."/>
            <person name="Vollmers J."/>
            <person name="Rivas-Marin E."/>
            <person name="Kohn T."/>
            <person name="Peeters S.H."/>
            <person name="Heuer A."/>
            <person name="Rast P."/>
            <person name="Oberbeckmann S."/>
            <person name="Bunk B."/>
            <person name="Jeske O."/>
            <person name="Meyerdierks A."/>
            <person name="Storesund J.E."/>
            <person name="Kallscheuer N."/>
            <person name="Luecker S."/>
            <person name="Lage O.M."/>
            <person name="Pohl T."/>
            <person name="Merkel B.J."/>
            <person name="Hornburger P."/>
            <person name="Mueller R.-W."/>
            <person name="Bruemmer F."/>
            <person name="Labrenz M."/>
            <person name="Spormann A.M."/>
            <person name="Op den Camp H."/>
            <person name="Overmann J."/>
            <person name="Amann R."/>
            <person name="Jetten M.S.M."/>
            <person name="Mascher T."/>
            <person name="Medema M.H."/>
            <person name="Devos D.P."/>
            <person name="Kaster A.-K."/>
            <person name="Ovreas L."/>
            <person name="Rohde M."/>
            <person name="Galperin M.Y."/>
            <person name="Jogler C."/>
        </authorList>
    </citation>
    <scope>NUCLEOTIDE SEQUENCE [LARGE SCALE GENOMIC DNA]</scope>
    <source>
        <strain evidence="2 3">V22</strain>
    </source>
</reference>
<dbReference type="Gene3D" id="3.40.50.1820">
    <property type="entry name" value="alpha/beta hydrolase"/>
    <property type="match status" value="1"/>
</dbReference>
<gene>
    <name evidence="2" type="ORF">V22_28400</name>
</gene>
<evidence type="ECO:0000313" key="3">
    <source>
        <dbReference type="Proteomes" id="UP000319976"/>
    </source>
</evidence>
<dbReference type="AlphaFoldDB" id="A0A517TB42"/>
<evidence type="ECO:0000259" key="1">
    <source>
        <dbReference type="Pfam" id="PF00561"/>
    </source>
</evidence>
<accession>A0A517TB42</accession>
<dbReference type="SUPFAM" id="SSF53474">
    <property type="entry name" value="alpha/beta-Hydrolases"/>
    <property type="match status" value="1"/>
</dbReference>